<organism evidence="5 6">
    <name type="scientific">Limnochorda pilosa</name>
    <dbReference type="NCBI Taxonomy" id="1555112"/>
    <lineage>
        <taxon>Bacteria</taxon>
        <taxon>Bacillati</taxon>
        <taxon>Bacillota</taxon>
        <taxon>Limnochordia</taxon>
        <taxon>Limnochordales</taxon>
        <taxon>Limnochordaceae</taxon>
        <taxon>Limnochorda</taxon>
    </lineage>
</organism>
<protein>
    <recommendedName>
        <fullName evidence="4">MurNAc-LAA domain-containing protein</fullName>
    </recommendedName>
</protein>
<evidence type="ECO:0000313" key="5">
    <source>
        <dbReference type="EMBL" id="BAS27152.1"/>
    </source>
</evidence>
<dbReference type="Pfam" id="PF11741">
    <property type="entry name" value="AMIN"/>
    <property type="match status" value="3"/>
</dbReference>
<dbReference type="AlphaFoldDB" id="A0A0K2SJH0"/>
<dbReference type="STRING" id="1555112.LIP_1295"/>
<keyword evidence="1" id="KW-0378">Hydrolase</keyword>
<dbReference type="RefSeq" id="WP_068135631.1">
    <property type="nucleotide sequence ID" value="NZ_AP014924.1"/>
</dbReference>
<dbReference type="GO" id="GO:0008745">
    <property type="term" value="F:N-acetylmuramoyl-L-alanine amidase activity"/>
    <property type="evidence" value="ECO:0007669"/>
    <property type="project" value="InterPro"/>
</dbReference>
<evidence type="ECO:0000313" key="6">
    <source>
        <dbReference type="Proteomes" id="UP000065807"/>
    </source>
</evidence>
<evidence type="ECO:0000256" key="2">
    <source>
        <dbReference type="SAM" id="MobiDB-lite"/>
    </source>
</evidence>
<dbReference type="Proteomes" id="UP000065807">
    <property type="component" value="Chromosome"/>
</dbReference>
<feature type="chain" id="PRO_5005487008" description="MurNAc-LAA domain-containing protein" evidence="3">
    <location>
        <begin position="22"/>
        <end position="740"/>
    </location>
</feature>
<dbReference type="PANTHER" id="PTHR30404">
    <property type="entry name" value="N-ACETYLMURAMOYL-L-ALANINE AMIDASE"/>
    <property type="match status" value="1"/>
</dbReference>
<evidence type="ECO:0000259" key="4">
    <source>
        <dbReference type="SMART" id="SM00646"/>
    </source>
</evidence>
<accession>A0A0K2SJH0</accession>
<evidence type="ECO:0000256" key="1">
    <source>
        <dbReference type="ARBA" id="ARBA00022801"/>
    </source>
</evidence>
<dbReference type="EMBL" id="AP014924">
    <property type="protein sequence ID" value="BAS27152.1"/>
    <property type="molecule type" value="Genomic_DNA"/>
</dbReference>
<sequence length="740" mass="80615">MLALFAAALALVAAASRPVQAEDPPQDDTAALRVVRVLDGRPAAPFQFLSDRLRLTPTAEQPDPDALLLELPSGQTTAARTYREDGIQYLDLVSLATALGMRLDWDPSVWGFLLRPRHAARGAQEIALLPEGVFDGLGGPVSQAQLTTVEERGPEAAGVPYPVAWHTPSGQESATPPQAPRPEGTRPGKPEEEASQVLGLRVLTDGGMPRVQVEAAAPVSHRSILLANPARLVIDLAPARLEQSLVELPADQDVVKSVRASQFEPGVVRVVLDLTHPTGYRVARTSDSRVIQAELDEHVSGYALWRENDRFYVGLDATGKVPLQVRPLREPDRLVVDMQGATVTRELSERPQVEGVRSVRLSQFQPHVARLVVEFESQSGAALPKAAVAWSPEGGGPVEISEAMQLVWLNHVEQLRTRLSGSWLYLAVEAEDPMTLETLQLSGPQRLVFDIPGAVLPRDLAQKEWSFTLDGRDGRQDEQVTVRAGQFSAGRTRLVVESRDPLEYQAYRLEGQNRMVIGIASPRVGGRLVVLDPGHGGLDRGAGDTDLSEKLVNLDIASRLGEALKRRGFEIAMTRSDDTFIPLWERAALANALSADLFVSIHSNAAVDGAAEGIETYYLPKQPNNQILAQAVQRELVRTLRRKDRGVKSNNFWVLRDAEVPAILVEVSFITNPQEKELLGRETYRKEAAEAVATGIVQYFARLDGGPVPASASAAGADLWNRVMHESREAEDAKATDASI</sequence>
<feature type="signal peptide" evidence="3">
    <location>
        <begin position="1"/>
        <end position="21"/>
    </location>
</feature>
<feature type="domain" description="MurNAc-LAA" evidence="4">
    <location>
        <begin position="587"/>
        <end position="697"/>
    </location>
</feature>
<feature type="compositionally biased region" description="Basic and acidic residues" evidence="2">
    <location>
        <begin position="183"/>
        <end position="192"/>
    </location>
</feature>
<dbReference type="GO" id="GO:0030288">
    <property type="term" value="C:outer membrane-bounded periplasmic space"/>
    <property type="evidence" value="ECO:0007669"/>
    <property type="project" value="TreeGrafter"/>
</dbReference>
<dbReference type="Gene3D" id="3.40.630.40">
    <property type="entry name" value="Zn-dependent exopeptidases"/>
    <property type="match status" value="1"/>
</dbReference>
<dbReference type="PANTHER" id="PTHR30404:SF0">
    <property type="entry name" value="N-ACETYLMURAMOYL-L-ALANINE AMIDASE AMIC"/>
    <property type="match status" value="1"/>
</dbReference>
<dbReference type="InterPro" id="IPR050695">
    <property type="entry name" value="N-acetylmuramoyl_amidase_3"/>
</dbReference>
<dbReference type="GO" id="GO:0009253">
    <property type="term" value="P:peptidoglycan catabolic process"/>
    <property type="evidence" value="ECO:0007669"/>
    <property type="project" value="InterPro"/>
</dbReference>
<reference evidence="6" key="2">
    <citation type="journal article" date="2016" name="Int. J. Syst. Evol. Microbiol.">
        <title>Complete genome sequence and cell structure of Limnochorda pilosa, a Gram-negative spore-former within the phylum Firmicutes.</title>
        <authorList>
            <person name="Watanabe M."/>
            <person name="Kojima H."/>
            <person name="Fukui M."/>
        </authorList>
    </citation>
    <scope>NUCLEOTIDE SEQUENCE [LARGE SCALE GENOMIC DNA]</scope>
    <source>
        <strain evidence="6">HC45</strain>
    </source>
</reference>
<feature type="region of interest" description="Disordered" evidence="2">
    <location>
        <begin position="164"/>
        <end position="193"/>
    </location>
</feature>
<keyword evidence="6" id="KW-1185">Reference proteome</keyword>
<dbReference type="KEGG" id="lpil:LIP_1295"/>
<dbReference type="SMART" id="SM00646">
    <property type="entry name" value="Ami_3"/>
    <property type="match status" value="1"/>
</dbReference>
<dbReference type="InterPro" id="IPR021731">
    <property type="entry name" value="AMIN_dom"/>
</dbReference>
<dbReference type="SUPFAM" id="SSF53187">
    <property type="entry name" value="Zn-dependent exopeptidases"/>
    <property type="match status" value="1"/>
</dbReference>
<dbReference type="OrthoDB" id="9806267at2"/>
<gene>
    <name evidence="5" type="ORF">LIP_1295</name>
</gene>
<reference evidence="6" key="1">
    <citation type="submission" date="2015-07" db="EMBL/GenBank/DDBJ databases">
        <title>Complete genome sequence and phylogenetic analysis of Limnochorda pilosa.</title>
        <authorList>
            <person name="Watanabe M."/>
            <person name="Kojima H."/>
            <person name="Fukui M."/>
        </authorList>
    </citation>
    <scope>NUCLEOTIDE SEQUENCE [LARGE SCALE GENOMIC DNA]</scope>
    <source>
        <strain evidence="6">HC45</strain>
    </source>
</reference>
<dbReference type="Gene3D" id="2.60.40.3500">
    <property type="match status" value="2"/>
</dbReference>
<evidence type="ECO:0000256" key="3">
    <source>
        <dbReference type="SAM" id="SignalP"/>
    </source>
</evidence>
<keyword evidence="3" id="KW-0732">Signal</keyword>
<dbReference type="Pfam" id="PF01520">
    <property type="entry name" value="Amidase_3"/>
    <property type="match status" value="1"/>
</dbReference>
<dbReference type="InterPro" id="IPR002508">
    <property type="entry name" value="MurNAc-LAA_cat"/>
</dbReference>
<dbReference type="CDD" id="cd02696">
    <property type="entry name" value="MurNAc-LAA"/>
    <property type="match status" value="1"/>
</dbReference>
<name>A0A0K2SJH0_LIMPI</name>
<proteinExistence type="predicted"/>